<keyword evidence="2" id="KW-1185">Reference proteome</keyword>
<proteinExistence type="predicted"/>
<evidence type="ECO:0000313" key="2">
    <source>
        <dbReference type="Proteomes" id="UP000264006"/>
    </source>
</evidence>
<keyword evidence="1" id="KW-0614">Plasmid</keyword>
<reference evidence="1 2" key="1">
    <citation type="submission" date="2018-09" db="EMBL/GenBank/DDBJ databases">
        <title>Complete genome sequence of Euzebya sp. DY32-46 isolated from seawater of Pacific Ocean.</title>
        <authorList>
            <person name="Xu L."/>
            <person name="Wu Y.-H."/>
            <person name="Xu X.-W."/>
        </authorList>
    </citation>
    <scope>NUCLEOTIDE SEQUENCE [LARGE SCALE GENOMIC DNA]</scope>
    <source>
        <strain evidence="1 2">DY32-46</strain>
        <plasmid evidence="2">pedy32-46i</plasmid>
    </source>
</reference>
<dbReference type="EMBL" id="CP031166">
    <property type="protein sequence ID" value="AXV10021.1"/>
    <property type="molecule type" value="Genomic_DNA"/>
</dbReference>
<protein>
    <submittedName>
        <fullName evidence="1">Uncharacterized protein</fullName>
    </submittedName>
</protein>
<name>A0A346Y6C4_9ACTN</name>
<accession>A0A346Y6C4</accession>
<dbReference type="Proteomes" id="UP000264006">
    <property type="component" value="Plasmid pEDY32-46I"/>
</dbReference>
<gene>
    <name evidence="1" type="ORF">DVS28_b0251</name>
</gene>
<sequence length="77" mass="8389">MSTDNYRAAHRLIRDHGFVVTGTSRRETATLDLPDGNRATIISDVVKGRLTSCAISGQGCVALSILTDRLDRTKESQ</sequence>
<geneLocation type="plasmid" evidence="2">
    <name>pedy32-46i</name>
</geneLocation>
<dbReference type="RefSeq" id="WP_114594616.1">
    <property type="nucleotide sequence ID" value="NZ_CP031166.1"/>
</dbReference>
<dbReference type="AlphaFoldDB" id="A0A346Y6C4"/>
<evidence type="ECO:0000313" key="1">
    <source>
        <dbReference type="EMBL" id="AXV10021.1"/>
    </source>
</evidence>
<dbReference type="KEGG" id="euz:DVS28_b0251"/>
<organism evidence="1 2">
    <name type="scientific">Euzebya pacifica</name>
    <dbReference type="NCBI Taxonomy" id="1608957"/>
    <lineage>
        <taxon>Bacteria</taxon>
        <taxon>Bacillati</taxon>
        <taxon>Actinomycetota</taxon>
        <taxon>Nitriliruptoria</taxon>
        <taxon>Euzebyales</taxon>
    </lineage>
</organism>